<keyword evidence="1" id="KW-0418">Kinase</keyword>
<organism evidence="1 2">
    <name type="scientific">Flavobacterium tagetis</name>
    <dbReference type="NCBI Taxonomy" id="2801336"/>
    <lineage>
        <taxon>Bacteria</taxon>
        <taxon>Pseudomonadati</taxon>
        <taxon>Bacteroidota</taxon>
        <taxon>Flavobacteriia</taxon>
        <taxon>Flavobacteriales</taxon>
        <taxon>Flavobacteriaceae</taxon>
        <taxon>Flavobacterium</taxon>
    </lineage>
</organism>
<accession>A0ABS1KGZ1</accession>
<keyword evidence="2" id="KW-1185">Reference proteome</keyword>
<evidence type="ECO:0000313" key="1">
    <source>
        <dbReference type="EMBL" id="MBL0738437.1"/>
    </source>
</evidence>
<evidence type="ECO:0000313" key="2">
    <source>
        <dbReference type="Proteomes" id="UP000603728"/>
    </source>
</evidence>
<proteinExistence type="predicted"/>
<dbReference type="RefSeq" id="WP_202004282.1">
    <property type="nucleotide sequence ID" value="NZ_JAERSF010000003.1"/>
</dbReference>
<reference evidence="1 2" key="1">
    <citation type="submission" date="2021-01" db="EMBL/GenBank/DDBJ databases">
        <title>Genome seq and assembly of Flavobacterium sp. GN10.</title>
        <authorList>
            <person name="Chhetri G."/>
        </authorList>
    </citation>
    <scope>NUCLEOTIDE SEQUENCE [LARGE SCALE GENOMIC DNA]</scope>
    <source>
        <strain evidence="1 2">GN10</strain>
    </source>
</reference>
<gene>
    <name evidence="1" type="ORF">JI750_16190</name>
</gene>
<dbReference type="Proteomes" id="UP000603728">
    <property type="component" value="Unassembled WGS sequence"/>
</dbReference>
<keyword evidence="1" id="KW-0808">Transferase</keyword>
<protein>
    <submittedName>
        <fullName evidence="1">Guanylate kinase</fullName>
    </submittedName>
</protein>
<sequence length="145" mass="17607">MKIRRDFFAKHMGIECRFWEKQNNFYVLQTDYREELLSKGYRIDNELKSRIYKEVSFNDIESAYSVNTFCTYKGFKFFVESASNGEYTLRPLEEAMNHFNDFPKHAYDPVYEAKESEIEELWEERIPIDKFVFDTEPIIYIKKKV</sequence>
<comment type="caution">
    <text evidence="1">The sequence shown here is derived from an EMBL/GenBank/DDBJ whole genome shotgun (WGS) entry which is preliminary data.</text>
</comment>
<dbReference type="EMBL" id="JAERSF010000003">
    <property type="protein sequence ID" value="MBL0738437.1"/>
    <property type="molecule type" value="Genomic_DNA"/>
</dbReference>
<dbReference type="GO" id="GO:0016301">
    <property type="term" value="F:kinase activity"/>
    <property type="evidence" value="ECO:0007669"/>
    <property type="project" value="UniProtKB-KW"/>
</dbReference>
<name>A0ABS1KGZ1_9FLAO</name>